<dbReference type="VEuPathDB" id="FungiDB:DD237_008137"/>
<gene>
    <name evidence="2" type="ORF">DD237_008137</name>
    <name evidence="1" type="ORF">DD238_007959</name>
</gene>
<evidence type="ECO:0000313" key="3">
    <source>
        <dbReference type="Proteomes" id="UP000282087"/>
    </source>
</evidence>
<reference evidence="3 4" key="1">
    <citation type="submission" date="2018-06" db="EMBL/GenBank/DDBJ databases">
        <title>Comparative genomics of downy mildews reveals potential adaptations to biotrophy.</title>
        <authorList>
            <person name="Fletcher K."/>
            <person name="Klosterman S.J."/>
            <person name="Derevnina L."/>
            <person name="Martin F."/>
            <person name="Koike S."/>
            <person name="Reyes Chin-Wo S."/>
            <person name="Mou B."/>
            <person name="Michelmore R."/>
        </authorList>
    </citation>
    <scope>NUCLEOTIDE SEQUENCE [LARGE SCALE GENOMIC DNA]</scope>
    <source>
        <strain evidence="2 4">R13</strain>
        <strain evidence="1 3">R14</strain>
    </source>
</reference>
<organism evidence="1 3">
    <name type="scientific">Peronospora effusa</name>
    <dbReference type="NCBI Taxonomy" id="542832"/>
    <lineage>
        <taxon>Eukaryota</taxon>
        <taxon>Sar</taxon>
        <taxon>Stramenopiles</taxon>
        <taxon>Oomycota</taxon>
        <taxon>Peronosporomycetes</taxon>
        <taxon>Peronosporales</taxon>
        <taxon>Peronosporaceae</taxon>
        <taxon>Peronospora</taxon>
    </lineage>
</organism>
<keyword evidence="3" id="KW-1185">Reference proteome</keyword>
<dbReference type="Proteomes" id="UP000286097">
    <property type="component" value="Unassembled WGS sequence"/>
</dbReference>
<comment type="caution">
    <text evidence="1">The sequence shown here is derived from an EMBL/GenBank/DDBJ whole genome shotgun (WGS) entry which is preliminary data.</text>
</comment>
<accession>A0A3M6V8S7</accession>
<evidence type="ECO:0000313" key="1">
    <source>
        <dbReference type="EMBL" id="RMX62727.1"/>
    </source>
</evidence>
<dbReference type="EMBL" id="QKXF01000427">
    <property type="protein sequence ID" value="RQM11470.1"/>
    <property type="molecule type" value="Genomic_DNA"/>
</dbReference>
<evidence type="ECO:0000313" key="2">
    <source>
        <dbReference type="EMBL" id="RQM11470.1"/>
    </source>
</evidence>
<name>A0A3M6V8S7_9STRA</name>
<protein>
    <recommendedName>
        <fullName evidence="5">CCHC-type domain-containing protein</fullName>
    </recommendedName>
</protein>
<dbReference type="Proteomes" id="UP000282087">
    <property type="component" value="Unassembled WGS sequence"/>
</dbReference>
<proteinExistence type="predicted"/>
<sequence>MTLCRSETRRKPILRHTLNVMNLDAFKVTEDTVDKKKIEIATKLRDKKRKANASFQGKCFACGRHGHKRSQFRKRETIEICDEPILSSTWLLDSGASRHMTNDKREFVDTKI</sequence>
<evidence type="ECO:0000313" key="4">
    <source>
        <dbReference type="Proteomes" id="UP000286097"/>
    </source>
</evidence>
<dbReference type="AlphaFoldDB" id="A0A3M6V8S7"/>
<evidence type="ECO:0008006" key="5">
    <source>
        <dbReference type="Google" id="ProtNLM"/>
    </source>
</evidence>
<dbReference type="EMBL" id="QLLG01000521">
    <property type="protein sequence ID" value="RMX62727.1"/>
    <property type="molecule type" value="Genomic_DNA"/>
</dbReference>